<evidence type="ECO:0000313" key="2">
    <source>
        <dbReference type="EMBL" id="TVT33129.1"/>
    </source>
</evidence>
<dbReference type="Proteomes" id="UP000319142">
    <property type="component" value="Unassembled WGS sequence"/>
</dbReference>
<feature type="domain" description="SMEK" evidence="1">
    <location>
        <begin position="12"/>
        <end position="148"/>
    </location>
</feature>
<dbReference type="InterPro" id="IPR047740">
    <property type="entry name" value="SMEK_dom"/>
</dbReference>
<comment type="caution">
    <text evidence="2">The sequence shown here is derived from an EMBL/GenBank/DDBJ whole genome shotgun (WGS) entry which is preliminary data.</text>
</comment>
<evidence type="ECO:0000313" key="3">
    <source>
        <dbReference type="Proteomes" id="UP000319142"/>
    </source>
</evidence>
<dbReference type="EMBL" id="VMRX01000025">
    <property type="protein sequence ID" value="TVT33129.1"/>
    <property type="molecule type" value="Genomic_DNA"/>
</dbReference>
<proteinExistence type="predicted"/>
<evidence type="ECO:0000259" key="1">
    <source>
        <dbReference type="Pfam" id="PF21941"/>
    </source>
</evidence>
<dbReference type="AlphaFoldDB" id="A0A558B9E4"/>
<gene>
    <name evidence="2" type="ORF">FHK81_09670</name>
</gene>
<protein>
    <submittedName>
        <fullName evidence="2">SMEK domain-containing protein</fullName>
    </submittedName>
</protein>
<dbReference type="NCBIfam" id="NF033859">
    <property type="entry name" value="SMEK_N"/>
    <property type="match status" value="1"/>
</dbReference>
<name>A0A558B9E4_9GAMM</name>
<dbReference type="Pfam" id="PF21941">
    <property type="entry name" value="SMEK_N"/>
    <property type="match status" value="1"/>
</dbReference>
<organism evidence="2 3">
    <name type="scientific">Marinobacter vinifirmus</name>
    <dbReference type="NCBI Taxonomy" id="355591"/>
    <lineage>
        <taxon>Bacteria</taxon>
        <taxon>Pseudomonadati</taxon>
        <taxon>Pseudomonadota</taxon>
        <taxon>Gammaproteobacteria</taxon>
        <taxon>Pseudomonadales</taxon>
        <taxon>Marinobacteraceae</taxon>
        <taxon>Marinobacter</taxon>
    </lineage>
</organism>
<accession>A0A558B9E4</accession>
<dbReference type="RefSeq" id="WP_273133605.1">
    <property type="nucleotide sequence ID" value="NZ_VMRX01000025.1"/>
</dbReference>
<reference evidence="2 3" key="1">
    <citation type="submission" date="2019-07" db="EMBL/GenBank/DDBJ databases">
        <title>The pathways for chlorine oxyanion respiration interact through the shared metabolite chlorate.</title>
        <authorList>
            <person name="Barnum T.P."/>
            <person name="Cheng Y."/>
            <person name="Hill K.A."/>
            <person name="Lucas L.N."/>
            <person name="Carlson H.K."/>
            <person name="Coates J.D."/>
        </authorList>
    </citation>
    <scope>NUCLEOTIDE SEQUENCE [LARGE SCALE GENOMIC DNA]</scope>
    <source>
        <strain evidence="2">UCB</strain>
    </source>
</reference>
<sequence length="334" mass="38695">MVHDRQSAFNKISYVLAITRLDIQHHQDISDYSLNIHSENYWRDVFNFVYDAKYKNANFYTDNAPCIDLVDSTSKSAVQITTTRTKEKIDKTLKILTDEDFKGYSVKIYYLIDKAKPEKSTKNYIKGKYGVDLDGVIFDASDFVKDINDLSTPKLVELCNIFFSPYEKKYTDIKVLDLTIRDLVERHSEIKPSFDEDYQSLEVEDKIKLNKLNGKVSSKIIECLDYTCLIDEVADGSVKDGLQSLVVNDFYKKILIRNLSRSYSRKHLQSRSVEELTMMSSEDGLSFNRILVDLFELLESKVRIRDFNSTSVSWIIISYFFEYCEAGVKNALAK</sequence>